<dbReference type="OrthoDB" id="3067792at2759"/>
<protein>
    <submittedName>
        <fullName evidence="1">Uncharacterized protein</fullName>
    </submittedName>
</protein>
<dbReference type="KEGG" id="pco:PHACADRAFT_246140"/>
<dbReference type="EMBL" id="JH930468">
    <property type="protein sequence ID" value="EKM60268.1"/>
    <property type="molecule type" value="Genomic_DNA"/>
</dbReference>
<accession>K5W8J5</accession>
<dbReference type="AlphaFoldDB" id="K5W8J5"/>
<proteinExistence type="predicted"/>
<organism evidence="1 2">
    <name type="scientific">Phanerochaete carnosa (strain HHB-10118-sp)</name>
    <name type="common">White-rot fungus</name>
    <name type="synonym">Peniophora carnosa</name>
    <dbReference type="NCBI Taxonomy" id="650164"/>
    <lineage>
        <taxon>Eukaryota</taxon>
        <taxon>Fungi</taxon>
        <taxon>Dikarya</taxon>
        <taxon>Basidiomycota</taxon>
        <taxon>Agaricomycotina</taxon>
        <taxon>Agaricomycetes</taxon>
        <taxon>Polyporales</taxon>
        <taxon>Phanerochaetaceae</taxon>
        <taxon>Phanerochaete</taxon>
    </lineage>
</organism>
<dbReference type="HOGENOM" id="CLU_774120_0_0_1"/>
<keyword evidence="2" id="KW-1185">Reference proteome</keyword>
<evidence type="ECO:0000313" key="2">
    <source>
        <dbReference type="Proteomes" id="UP000008370"/>
    </source>
</evidence>
<name>K5W8J5_PHACS</name>
<reference evidence="1 2" key="1">
    <citation type="journal article" date="2012" name="BMC Genomics">
        <title>Comparative genomics of the white-rot fungi, Phanerochaete carnosa and P. chrysosporium, to elucidate the genetic basis of the distinct wood types they colonize.</title>
        <authorList>
            <person name="Suzuki H."/>
            <person name="MacDonald J."/>
            <person name="Syed K."/>
            <person name="Salamov A."/>
            <person name="Hori C."/>
            <person name="Aerts A."/>
            <person name="Henrissat B."/>
            <person name="Wiebenga A."/>
            <person name="vanKuyk P.A."/>
            <person name="Barry K."/>
            <person name="Lindquist E."/>
            <person name="LaButti K."/>
            <person name="Lapidus A."/>
            <person name="Lucas S."/>
            <person name="Coutinho P."/>
            <person name="Gong Y."/>
            <person name="Samejima M."/>
            <person name="Mahadevan R."/>
            <person name="Abou-Zaid M."/>
            <person name="de Vries R.P."/>
            <person name="Igarashi K."/>
            <person name="Yadav J.S."/>
            <person name="Grigoriev I.V."/>
            <person name="Master E.R."/>
        </authorList>
    </citation>
    <scope>NUCLEOTIDE SEQUENCE [LARGE SCALE GENOMIC DNA]</scope>
    <source>
        <strain evidence="1 2">HHB-10118-sp</strain>
    </source>
</reference>
<dbReference type="RefSeq" id="XP_007389739.1">
    <property type="nucleotide sequence ID" value="XM_007389677.1"/>
</dbReference>
<dbReference type="Proteomes" id="UP000008370">
    <property type="component" value="Unassembled WGS sequence"/>
</dbReference>
<dbReference type="GeneID" id="18913738"/>
<gene>
    <name evidence="1" type="ORF">PHACADRAFT_246140</name>
</gene>
<dbReference type="InParanoid" id="K5W8J5"/>
<evidence type="ECO:0000313" key="1">
    <source>
        <dbReference type="EMBL" id="EKM60268.1"/>
    </source>
</evidence>
<sequence>MQVWAAHSPVRSLYISGCKSSSYLTGYPRNLVDHFHTASVNIQRLAGSMRTLRLLTTGRVITTVNPAKLTGDCFRDFSGLKLASLRFQDVGSSSRTWRRTRGYLGHIKNGPNGYIPFPPRTHGFLYYHPPPPWAHDLAGEIRFRITKDSDPSSFASGHDLLAQGMPWSVTLLFNAPISASFRNVLLRDGLLSEDQTRRMERMEPWRSKITAKSRLIHSIGQPFALPLGTNRNAWMTTRYIVPGIIDGRDVLKSFDVASGAGSLWGYDAGPDETRVLKDAIAIVHFEPWVHPRYKKRRCVALRIRRLLNYDGLPGNLLDDHPGHGAAGHLLHSLGPVRGKVWYHDLDQGSVAWRYLRLPPEGGTTGL</sequence>